<feature type="compositionally biased region" description="Basic and acidic residues" evidence="4">
    <location>
        <begin position="714"/>
        <end position="743"/>
    </location>
</feature>
<feature type="compositionally biased region" description="Basic residues" evidence="4">
    <location>
        <begin position="26"/>
        <end position="43"/>
    </location>
</feature>
<dbReference type="PANTHER" id="PTHR12687">
    <property type="entry name" value="NUCLEOLAR COMPLEX 2 AND RAD4-RELATED"/>
    <property type="match status" value="1"/>
</dbReference>
<feature type="compositionally biased region" description="Basic and acidic residues" evidence="4">
    <location>
        <begin position="10"/>
        <end position="25"/>
    </location>
</feature>
<feature type="compositionally biased region" description="Basic and acidic residues" evidence="4">
    <location>
        <begin position="44"/>
        <end position="70"/>
    </location>
</feature>
<dbReference type="InterPro" id="IPR005343">
    <property type="entry name" value="Noc2"/>
</dbReference>
<feature type="region of interest" description="Disordered" evidence="4">
    <location>
        <begin position="166"/>
        <end position="225"/>
    </location>
</feature>
<evidence type="ECO:0000256" key="3">
    <source>
        <dbReference type="ARBA" id="ARBA00023242"/>
    </source>
</evidence>
<feature type="compositionally biased region" description="Acidic residues" evidence="4">
    <location>
        <begin position="208"/>
        <end position="223"/>
    </location>
</feature>
<organism evidence="5 6">
    <name type="scientific">Oculimacula yallundae</name>
    <dbReference type="NCBI Taxonomy" id="86028"/>
    <lineage>
        <taxon>Eukaryota</taxon>
        <taxon>Fungi</taxon>
        <taxon>Dikarya</taxon>
        <taxon>Ascomycota</taxon>
        <taxon>Pezizomycotina</taxon>
        <taxon>Leotiomycetes</taxon>
        <taxon>Helotiales</taxon>
        <taxon>Ploettnerulaceae</taxon>
        <taxon>Oculimacula</taxon>
    </lineage>
</organism>
<dbReference type="Proteomes" id="UP001595075">
    <property type="component" value="Unassembled WGS sequence"/>
</dbReference>
<evidence type="ECO:0000313" key="5">
    <source>
        <dbReference type="EMBL" id="KAL2063609.1"/>
    </source>
</evidence>
<dbReference type="PANTHER" id="PTHR12687:SF4">
    <property type="entry name" value="NUCLEOLAR COMPLEX PROTEIN 2 HOMOLOG"/>
    <property type="match status" value="1"/>
</dbReference>
<dbReference type="EMBL" id="JAZHXI010000015">
    <property type="protein sequence ID" value="KAL2063609.1"/>
    <property type="molecule type" value="Genomic_DNA"/>
</dbReference>
<sequence length="771" mass="86668">MAKSTSKQTRKFEKNHLKDVLEKRKAGAKIKQRNQVKAKRQARNAKDAEFEGKGGEEETQTKAPAKEDPFGKMNVDDFFQGGFQLPEKVTKKKSKSKAVSEKLGKRKRSEPEVEDDDSSEASFEEAPVLSDSEDGSEAEDDVGMSKGAMDALASKDPEFYKYLKENDPEALDFDDDNGDLAEVDDLSGSEDEQPKKKKKKSKKAPVEEVQEEEVSEAEEEDASELTKEMVAKWTKAMKDQHSLRAMRQVVLAFRAAAHVNEDDGKEYKYSISNSQVYHELLVTALKYVPEVLNHHIPVKETTAGRVRVSTDSKKFKTLTALLKSYTSSVHHLLTALSDAPTLKLTLASVTPLLPYLLSFKKVLKNIVKTVVNIWSDTSSDEATRITAFLVLRRLAVIGDPGLREAVLKTVYQGLIKGSRTTSVHTIQGINLMKNSAAELWGIDAGVGYATGFTFIRQLAIHLRNSITNNQGESYKTVYNWQYVHSLDFWSCVLSEHCSPLKEAESGKESELRPLIYPTVQVTLGAMRLIPTSTYFPLRFHMMRSLLRLSRATGTYIPLASALLEVLNSNEMKKPAKPSTLKGLDFTSNYKAQKSYLKTRVYQDGIGEQVCELLSEFFVLWSTNIAFPELALPVIVMMKRWLKDASNKTSGNKNIKVNSSFVVLLQKIEANAKFIEQRRAKVEFAPNNRAGVDNFLKDFEWEKTPLGAFVSGQRKQRDEKAKLLEEGRRDEDRKRKEDREKEKAGAGSGSDEDMEDVDDDSEAGFETEEDEE</sequence>
<dbReference type="SUPFAM" id="SSF48371">
    <property type="entry name" value="ARM repeat"/>
    <property type="match status" value="1"/>
</dbReference>
<reference evidence="5 6" key="1">
    <citation type="journal article" date="2024" name="Commun. Biol.">
        <title>Comparative genomic analysis of thermophilic fungi reveals convergent evolutionary adaptations and gene losses.</title>
        <authorList>
            <person name="Steindorff A.S."/>
            <person name="Aguilar-Pontes M.V."/>
            <person name="Robinson A.J."/>
            <person name="Andreopoulos B."/>
            <person name="LaButti K."/>
            <person name="Kuo A."/>
            <person name="Mondo S."/>
            <person name="Riley R."/>
            <person name="Otillar R."/>
            <person name="Haridas S."/>
            <person name="Lipzen A."/>
            <person name="Grimwood J."/>
            <person name="Schmutz J."/>
            <person name="Clum A."/>
            <person name="Reid I.D."/>
            <person name="Moisan M.C."/>
            <person name="Butler G."/>
            <person name="Nguyen T.T.M."/>
            <person name="Dewar K."/>
            <person name="Conant G."/>
            <person name="Drula E."/>
            <person name="Henrissat B."/>
            <person name="Hansel C."/>
            <person name="Singer S."/>
            <person name="Hutchinson M.I."/>
            <person name="de Vries R.P."/>
            <person name="Natvig D.O."/>
            <person name="Powell A.J."/>
            <person name="Tsang A."/>
            <person name="Grigoriev I.V."/>
        </authorList>
    </citation>
    <scope>NUCLEOTIDE SEQUENCE [LARGE SCALE GENOMIC DNA]</scope>
    <source>
        <strain evidence="5 6">CBS 494.80</strain>
    </source>
</reference>
<feature type="compositionally biased region" description="Acidic residues" evidence="4">
    <location>
        <begin position="168"/>
        <end position="191"/>
    </location>
</feature>
<feature type="compositionally biased region" description="Acidic residues" evidence="4">
    <location>
        <begin position="749"/>
        <end position="771"/>
    </location>
</feature>
<name>A0ABR4C0Z9_9HELO</name>
<proteinExistence type="inferred from homology"/>
<feature type="compositionally biased region" description="Acidic residues" evidence="4">
    <location>
        <begin position="112"/>
        <end position="123"/>
    </location>
</feature>
<comment type="caution">
    <text evidence="5">The sequence shown here is derived from an EMBL/GenBank/DDBJ whole genome shotgun (WGS) entry which is preliminary data.</text>
</comment>
<feature type="compositionally biased region" description="Acidic residues" evidence="4">
    <location>
        <begin position="131"/>
        <end position="142"/>
    </location>
</feature>
<protein>
    <recommendedName>
        <fullName evidence="7">Nucleolar complex protein 2</fullName>
    </recommendedName>
</protein>
<gene>
    <name evidence="5" type="ORF">VTL71DRAFT_5414</name>
</gene>
<evidence type="ECO:0000313" key="6">
    <source>
        <dbReference type="Proteomes" id="UP001595075"/>
    </source>
</evidence>
<evidence type="ECO:0000256" key="1">
    <source>
        <dbReference type="ARBA" id="ARBA00004123"/>
    </source>
</evidence>
<evidence type="ECO:0000256" key="4">
    <source>
        <dbReference type="SAM" id="MobiDB-lite"/>
    </source>
</evidence>
<dbReference type="Pfam" id="PF03715">
    <property type="entry name" value="Noc2"/>
    <property type="match status" value="1"/>
</dbReference>
<feature type="region of interest" description="Disordered" evidence="4">
    <location>
        <begin position="1"/>
        <end position="150"/>
    </location>
</feature>
<keyword evidence="6" id="KW-1185">Reference proteome</keyword>
<evidence type="ECO:0008006" key="7">
    <source>
        <dbReference type="Google" id="ProtNLM"/>
    </source>
</evidence>
<dbReference type="InterPro" id="IPR016024">
    <property type="entry name" value="ARM-type_fold"/>
</dbReference>
<comment type="similarity">
    <text evidence="2">Belongs to the NOC2 family.</text>
</comment>
<evidence type="ECO:0000256" key="2">
    <source>
        <dbReference type="ARBA" id="ARBA00005907"/>
    </source>
</evidence>
<comment type="subcellular location">
    <subcellularLocation>
        <location evidence="1">Nucleus</location>
    </subcellularLocation>
</comment>
<accession>A0ABR4C0Z9</accession>
<feature type="region of interest" description="Disordered" evidence="4">
    <location>
        <begin position="711"/>
        <end position="771"/>
    </location>
</feature>
<keyword evidence="3" id="KW-0539">Nucleus</keyword>